<keyword evidence="2 5" id="KW-0732">Signal</keyword>
<dbReference type="GO" id="GO:0042597">
    <property type="term" value="C:periplasmic space"/>
    <property type="evidence" value="ECO:0007669"/>
    <property type="project" value="UniProtKB-SubCell"/>
</dbReference>
<dbReference type="AlphaFoldDB" id="A0A4V1M7V2"/>
<evidence type="ECO:0000259" key="7">
    <source>
        <dbReference type="Pfam" id="PF16332"/>
    </source>
</evidence>
<evidence type="ECO:0000256" key="4">
    <source>
        <dbReference type="ARBA" id="ARBA00023239"/>
    </source>
</evidence>
<feature type="domain" description="Heparinase II N-terminal" evidence="7">
    <location>
        <begin position="39"/>
        <end position="208"/>
    </location>
</feature>
<dbReference type="Pfam" id="PF07940">
    <property type="entry name" value="Hepar_II_III_C"/>
    <property type="match status" value="1"/>
</dbReference>
<dbReference type="Proteomes" id="UP000290204">
    <property type="component" value="Unassembled WGS sequence"/>
</dbReference>
<dbReference type="Gene3D" id="2.70.98.70">
    <property type="match status" value="1"/>
</dbReference>
<evidence type="ECO:0000256" key="5">
    <source>
        <dbReference type="SAM" id="SignalP"/>
    </source>
</evidence>
<keyword evidence="4" id="KW-0456">Lyase</keyword>
<keyword evidence="3" id="KW-0574">Periplasm</keyword>
<name>A0A4V1M7V2_9BACT</name>
<dbReference type="OrthoDB" id="9772435at2"/>
<dbReference type="InterPro" id="IPR012480">
    <property type="entry name" value="Hepar_II_III_C"/>
</dbReference>
<evidence type="ECO:0000313" key="8">
    <source>
        <dbReference type="EMBL" id="RXK61642.1"/>
    </source>
</evidence>
<dbReference type="RefSeq" id="WP_129129015.1">
    <property type="nucleotide sequence ID" value="NZ_SDHW01000001.1"/>
</dbReference>
<proteinExistence type="predicted"/>
<evidence type="ECO:0000259" key="6">
    <source>
        <dbReference type="Pfam" id="PF07940"/>
    </source>
</evidence>
<feature type="signal peptide" evidence="5">
    <location>
        <begin position="1"/>
        <end position="24"/>
    </location>
</feature>
<dbReference type="InterPro" id="IPR032518">
    <property type="entry name" value="HepII_N"/>
</dbReference>
<dbReference type="SUPFAM" id="SSF48230">
    <property type="entry name" value="Chondroitin AC/alginate lyase"/>
    <property type="match status" value="1"/>
</dbReference>
<evidence type="ECO:0000256" key="1">
    <source>
        <dbReference type="ARBA" id="ARBA00004418"/>
    </source>
</evidence>
<gene>
    <name evidence="8" type="ORF">ESA94_01095</name>
</gene>
<evidence type="ECO:0000256" key="2">
    <source>
        <dbReference type="ARBA" id="ARBA00022729"/>
    </source>
</evidence>
<dbReference type="Gene3D" id="1.50.10.100">
    <property type="entry name" value="Chondroitin AC/alginate lyase"/>
    <property type="match status" value="1"/>
</dbReference>
<dbReference type="InterPro" id="IPR008929">
    <property type="entry name" value="Chondroitin_lyas"/>
</dbReference>
<keyword evidence="9" id="KW-1185">Reference proteome</keyword>
<comment type="subcellular location">
    <subcellularLocation>
        <location evidence="1">Periplasm</location>
    </subcellularLocation>
</comment>
<protein>
    <submittedName>
        <fullName evidence="8">DUF4962 domain-containing protein</fullName>
    </submittedName>
</protein>
<dbReference type="PANTHER" id="PTHR39210">
    <property type="entry name" value="HEPARIN-SULFATE LYASE"/>
    <property type="match status" value="1"/>
</dbReference>
<organism evidence="8 9">
    <name type="scientific">Lacibacter luteus</name>
    <dbReference type="NCBI Taxonomy" id="2508719"/>
    <lineage>
        <taxon>Bacteria</taxon>
        <taxon>Pseudomonadati</taxon>
        <taxon>Bacteroidota</taxon>
        <taxon>Chitinophagia</taxon>
        <taxon>Chitinophagales</taxon>
        <taxon>Chitinophagaceae</taxon>
        <taxon>Lacibacter</taxon>
    </lineage>
</organism>
<dbReference type="PANTHER" id="PTHR39210:SF1">
    <property type="entry name" value="HEPARIN-SULFATE LYASE"/>
    <property type="match status" value="1"/>
</dbReference>
<dbReference type="EMBL" id="SDHW01000001">
    <property type="protein sequence ID" value="RXK61642.1"/>
    <property type="molecule type" value="Genomic_DNA"/>
</dbReference>
<comment type="caution">
    <text evidence="8">The sequence shown here is derived from an EMBL/GenBank/DDBJ whole genome shotgun (WGS) entry which is preliminary data.</text>
</comment>
<feature type="domain" description="Heparinase II/III-like C-terminal" evidence="6">
    <location>
        <begin position="368"/>
        <end position="538"/>
    </location>
</feature>
<evidence type="ECO:0000313" key="9">
    <source>
        <dbReference type="Proteomes" id="UP000290204"/>
    </source>
</evidence>
<accession>A0A4V1M7V2</accession>
<evidence type="ECO:0000256" key="3">
    <source>
        <dbReference type="ARBA" id="ARBA00022764"/>
    </source>
</evidence>
<dbReference type="Pfam" id="PF16332">
    <property type="entry name" value="DUF4962"/>
    <property type="match status" value="1"/>
</dbReference>
<dbReference type="GO" id="GO:0016829">
    <property type="term" value="F:lyase activity"/>
    <property type="evidence" value="ECO:0007669"/>
    <property type="project" value="UniProtKB-KW"/>
</dbReference>
<sequence>MTIRKQKQNLFLLLCFSVFFSSVAAKNHPYLFYTNDRVNDLKQRIKIDSATATAWKNMLAKADAAVAAGKGGDMELLSLAYKITGDKAYALQAKKILEALLAREKWDLLEDRTPVWRSALGTAHNNNVASTVFDAIYDILTASERKNMAQRIVVLGIEPSLSEWISADKRIHTLNSMGHNWWSAIVFQAGIASLAVMNEIPEAKKWADDVMLAADEWFAFSGSVLENKPSNFDPAGGFYESINYANFGVGEYLFFRLAWTNAISKLSKPYDGLLQKTMDWFIHMSYPTNGILESVNFGDGSHTINADRPVKLMKALGFESKNYDWYLSKTKRSRLREDLNNSTPMGLLLSLIISDKEPLPSLATSSIYENMGWASLRSSWNENASMIAVKSGYTWNHAHADAGSFILYHNGKNLLIDGGNVNYGNPAYSNYSVRSDAHNVILFNGKAQEYTDQYNAVKTPGRLYNLIDGGNFKYILSDATGPTSRYFLRNYRNVVWVGNVILIIDDVKSYEAGKFEWLLHTAVDAKKKGIDLDVTDGNASVLVRPLFPETLPNGYPHDFPEKMNLEEKQGVKDHDPNTKVTYYSISPAEQLKQTKFITAIILLDDKNKPVEGPALSNMASAKEMRTGLPKIEKLEGNNYIGVRVTENGITTDVYFNLMADGRIMHRNSHNEINGWETDAYLMSMSYPEGSIPSTSNVKSWFVANGSYVRKNGEVVLHSLSKIFMHADFTNEIPQVLLQGQPLIRASLLVNRKGSNLKLNGQLIKAEFNAGNMLQLKSDSN</sequence>
<feature type="chain" id="PRO_5020870298" evidence="5">
    <location>
        <begin position="25"/>
        <end position="780"/>
    </location>
</feature>
<reference evidence="8 9" key="1">
    <citation type="submission" date="2019-01" db="EMBL/GenBank/DDBJ databases">
        <title>Lacibacter sp. strain TTM-7.</title>
        <authorList>
            <person name="Chen W.-M."/>
        </authorList>
    </citation>
    <scope>NUCLEOTIDE SEQUENCE [LARGE SCALE GENOMIC DNA]</scope>
    <source>
        <strain evidence="8 9">TTM-7</strain>
    </source>
</reference>